<dbReference type="Proteomes" id="UP000265520">
    <property type="component" value="Unassembled WGS sequence"/>
</dbReference>
<evidence type="ECO:0000313" key="1">
    <source>
        <dbReference type="EMBL" id="MCH86743.1"/>
    </source>
</evidence>
<name>A0A392MHS6_9FABA</name>
<proteinExistence type="predicted"/>
<gene>
    <name evidence="1" type="ORF">A2U01_0007603</name>
</gene>
<accession>A0A392MHS6</accession>
<evidence type="ECO:0000313" key="2">
    <source>
        <dbReference type="Proteomes" id="UP000265520"/>
    </source>
</evidence>
<keyword evidence="2" id="KW-1185">Reference proteome</keyword>
<organism evidence="1 2">
    <name type="scientific">Trifolium medium</name>
    <dbReference type="NCBI Taxonomy" id="97028"/>
    <lineage>
        <taxon>Eukaryota</taxon>
        <taxon>Viridiplantae</taxon>
        <taxon>Streptophyta</taxon>
        <taxon>Embryophyta</taxon>
        <taxon>Tracheophyta</taxon>
        <taxon>Spermatophyta</taxon>
        <taxon>Magnoliopsida</taxon>
        <taxon>eudicotyledons</taxon>
        <taxon>Gunneridae</taxon>
        <taxon>Pentapetalae</taxon>
        <taxon>rosids</taxon>
        <taxon>fabids</taxon>
        <taxon>Fabales</taxon>
        <taxon>Fabaceae</taxon>
        <taxon>Papilionoideae</taxon>
        <taxon>50 kb inversion clade</taxon>
        <taxon>NPAAA clade</taxon>
        <taxon>Hologalegina</taxon>
        <taxon>IRL clade</taxon>
        <taxon>Trifolieae</taxon>
        <taxon>Trifolium</taxon>
    </lineage>
</organism>
<reference evidence="1 2" key="1">
    <citation type="journal article" date="2018" name="Front. Plant Sci.">
        <title>Red Clover (Trifolium pratense) and Zigzag Clover (T. medium) - A Picture of Genomic Similarities and Differences.</title>
        <authorList>
            <person name="Dluhosova J."/>
            <person name="Istvanek J."/>
            <person name="Nedelnik J."/>
            <person name="Repkova J."/>
        </authorList>
    </citation>
    <scope>NUCLEOTIDE SEQUENCE [LARGE SCALE GENOMIC DNA]</scope>
    <source>
        <strain evidence="2">cv. 10/8</strain>
        <tissue evidence="1">Leaf</tissue>
    </source>
</reference>
<dbReference type="EMBL" id="LXQA010010868">
    <property type="protein sequence ID" value="MCH86743.1"/>
    <property type="molecule type" value="Genomic_DNA"/>
</dbReference>
<dbReference type="AlphaFoldDB" id="A0A392MHS6"/>
<sequence>VVPDVSLKIEAALRRMRRFTVGKPRKKTKMKGRVHL</sequence>
<protein>
    <submittedName>
        <fullName evidence="1">Uncharacterized protein</fullName>
    </submittedName>
</protein>
<comment type="caution">
    <text evidence="1">The sequence shown here is derived from an EMBL/GenBank/DDBJ whole genome shotgun (WGS) entry which is preliminary data.</text>
</comment>
<feature type="non-terminal residue" evidence="1">
    <location>
        <position position="1"/>
    </location>
</feature>